<feature type="domain" description="Enolpyruvate transferase" evidence="13">
    <location>
        <begin position="18"/>
        <end position="420"/>
    </location>
</feature>
<evidence type="ECO:0000256" key="8">
    <source>
        <dbReference type="ARBA" id="ARBA00023306"/>
    </source>
</evidence>
<protein>
    <recommendedName>
        <fullName evidence="12">UDP-N-acetylglucosamine 1-carboxyvinyltransferase</fullName>
        <ecNumber evidence="12">2.5.1.7</ecNumber>
    </recommendedName>
    <alternativeName>
        <fullName evidence="12">Enoylpyruvate transferase</fullName>
    </alternativeName>
    <alternativeName>
        <fullName evidence="12">UDP-N-acetylglucosamine enolpyruvyl transferase</fullName>
        <shortName evidence="12">EPT</shortName>
    </alternativeName>
</protein>
<evidence type="ECO:0000259" key="13">
    <source>
        <dbReference type="Pfam" id="PF00275"/>
    </source>
</evidence>
<dbReference type="GO" id="GO:0009252">
    <property type="term" value="P:peptidoglycan biosynthetic process"/>
    <property type="evidence" value="ECO:0007669"/>
    <property type="project" value="UniProtKB-UniRule"/>
</dbReference>
<dbReference type="GO" id="GO:0071555">
    <property type="term" value="P:cell wall organization"/>
    <property type="evidence" value="ECO:0007669"/>
    <property type="project" value="UniProtKB-KW"/>
</dbReference>
<comment type="function">
    <text evidence="12">Cell wall formation. Adds enolpyruvyl to UDP-N-acetylglucosamine.</text>
</comment>
<comment type="catalytic activity">
    <reaction evidence="11 12">
        <text>phosphoenolpyruvate + UDP-N-acetyl-alpha-D-glucosamine = UDP-N-acetyl-3-O-(1-carboxyvinyl)-alpha-D-glucosamine + phosphate</text>
        <dbReference type="Rhea" id="RHEA:18681"/>
        <dbReference type="ChEBI" id="CHEBI:43474"/>
        <dbReference type="ChEBI" id="CHEBI:57705"/>
        <dbReference type="ChEBI" id="CHEBI:58702"/>
        <dbReference type="ChEBI" id="CHEBI:68483"/>
        <dbReference type="EC" id="2.5.1.7"/>
    </reaction>
</comment>
<gene>
    <name evidence="12 14" type="primary">murA</name>
    <name evidence="14" type="ORF">IQ266_04340</name>
</gene>
<evidence type="ECO:0000313" key="15">
    <source>
        <dbReference type="Proteomes" id="UP000625316"/>
    </source>
</evidence>
<accession>A0A928VLT5</accession>
<keyword evidence="4 12" id="KW-0132">Cell division</keyword>
<evidence type="ECO:0000256" key="11">
    <source>
        <dbReference type="ARBA" id="ARBA00047527"/>
    </source>
</evidence>
<reference evidence="14" key="1">
    <citation type="submission" date="2020-10" db="EMBL/GenBank/DDBJ databases">
        <authorList>
            <person name="Castelo-Branco R."/>
            <person name="Eusebio N."/>
            <person name="Adriana R."/>
            <person name="Vieira A."/>
            <person name="Brugerolle De Fraissinette N."/>
            <person name="Rezende De Castro R."/>
            <person name="Schneider M.P."/>
            <person name="Vasconcelos V."/>
            <person name="Leao P.N."/>
        </authorList>
    </citation>
    <scope>NUCLEOTIDE SEQUENCE</scope>
    <source>
        <strain evidence="14">LEGE 11480</strain>
    </source>
</reference>
<organism evidence="14 15">
    <name type="scientific">Romeriopsis navalis LEGE 11480</name>
    <dbReference type="NCBI Taxonomy" id="2777977"/>
    <lineage>
        <taxon>Bacteria</taxon>
        <taxon>Bacillati</taxon>
        <taxon>Cyanobacteriota</taxon>
        <taxon>Cyanophyceae</taxon>
        <taxon>Leptolyngbyales</taxon>
        <taxon>Leptolyngbyaceae</taxon>
        <taxon>Romeriopsis</taxon>
        <taxon>Romeriopsis navalis</taxon>
    </lineage>
</organism>
<feature type="binding site" evidence="12">
    <location>
        <position position="102"/>
    </location>
    <ligand>
        <name>UDP-N-acetyl-alpha-D-glucosamine</name>
        <dbReference type="ChEBI" id="CHEBI:57705"/>
    </ligand>
</feature>
<dbReference type="GO" id="GO:0019277">
    <property type="term" value="P:UDP-N-acetylgalactosamine biosynthetic process"/>
    <property type="evidence" value="ECO:0007669"/>
    <property type="project" value="InterPro"/>
</dbReference>
<evidence type="ECO:0000256" key="4">
    <source>
        <dbReference type="ARBA" id="ARBA00022618"/>
    </source>
</evidence>
<evidence type="ECO:0000256" key="5">
    <source>
        <dbReference type="ARBA" id="ARBA00022679"/>
    </source>
</evidence>
<sequence>MSKTVNSPEQTPVLRVWGGQKLSGEVVISGAKNSALVLMAGSLLCSEACRISNMPGLADVKTMTKLLSALGLTVKRDHDVMEIDASGLNTSEAPYELVSKMRASFFIVGALLGRTGIARVPLPGGCSIGDRPVDIHVRGLQALGADVHVEHGVLHAYVRGGKKRLQGGHAYLDFPSVGATENILMAATLAEGETIIENAAREPEIVDLANFCIAMGAKIQGAGTDKIVIQGVERLHSCDYSVIPDRIEAASFLLAGAITRSEITVAAVCPEHLTPVLAKLAESGITVVADGPNRLRVIPTETYRGVDIETLPHPGFPTDVQSPFMSLLTLAEGSSVITEKLFENRLQHVAELNRMGADIRLKGSVAIVNGVARLSGAPVMATDLRASAALVIAGLAADGETVISGLHHMDRGYSDLEGKMRGLGAKLERTMVDVVSENPEPATAQ</sequence>
<feature type="active site" description="Proton donor" evidence="12">
    <location>
        <position position="126"/>
    </location>
</feature>
<dbReference type="PANTHER" id="PTHR43783">
    <property type="entry name" value="UDP-N-ACETYLGLUCOSAMINE 1-CARBOXYVINYLTRANSFERASE"/>
    <property type="match status" value="1"/>
</dbReference>
<dbReference type="Pfam" id="PF00275">
    <property type="entry name" value="EPSP_synthase"/>
    <property type="match status" value="1"/>
</dbReference>
<evidence type="ECO:0000256" key="6">
    <source>
        <dbReference type="ARBA" id="ARBA00022960"/>
    </source>
</evidence>
<name>A0A928VLT5_9CYAN</name>
<dbReference type="EMBL" id="JADEXQ010000009">
    <property type="protein sequence ID" value="MBE9028991.1"/>
    <property type="molecule type" value="Genomic_DNA"/>
</dbReference>
<feature type="modified residue" description="2-(S-cysteinyl)pyruvic acid O-phosphothioketal" evidence="12">
    <location>
        <position position="126"/>
    </location>
</feature>
<dbReference type="RefSeq" id="WP_264323812.1">
    <property type="nucleotide sequence ID" value="NZ_JADEXQ010000009.1"/>
</dbReference>
<evidence type="ECO:0000256" key="10">
    <source>
        <dbReference type="ARBA" id="ARBA00038367"/>
    </source>
</evidence>
<dbReference type="NCBIfam" id="TIGR01072">
    <property type="entry name" value="murA"/>
    <property type="match status" value="1"/>
</dbReference>
<comment type="caution">
    <text evidence="14">The sequence shown here is derived from an EMBL/GenBank/DDBJ whole genome shotgun (WGS) entry which is preliminary data.</text>
</comment>
<comment type="pathway">
    <text evidence="2 12">Cell wall biogenesis; peptidoglycan biosynthesis.</text>
</comment>
<dbReference type="Proteomes" id="UP000625316">
    <property type="component" value="Unassembled WGS sequence"/>
</dbReference>
<dbReference type="GO" id="GO:0008760">
    <property type="term" value="F:UDP-N-acetylglucosamine 1-carboxyvinyltransferase activity"/>
    <property type="evidence" value="ECO:0007669"/>
    <property type="project" value="UniProtKB-UniRule"/>
</dbReference>
<evidence type="ECO:0000256" key="9">
    <source>
        <dbReference type="ARBA" id="ARBA00023316"/>
    </source>
</evidence>
<dbReference type="Gene3D" id="3.65.10.10">
    <property type="entry name" value="Enolpyruvate transferase domain"/>
    <property type="match status" value="2"/>
</dbReference>
<dbReference type="SUPFAM" id="SSF55205">
    <property type="entry name" value="EPT/RTPC-like"/>
    <property type="match status" value="1"/>
</dbReference>
<comment type="caution">
    <text evidence="12">Lacks conserved residue(s) required for the propagation of feature annotation.</text>
</comment>
<dbReference type="NCBIfam" id="NF006873">
    <property type="entry name" value="PRK09369.1"/>
    <property type="match status" value="1"/>
</dbReference>
<dbReference type="CDD" id="cd01555">
    <property type="entry name" value="UdpNAET"/>
    <property type="match status" value="1"/>
</dbReference>
<proteinExistence type="inferred from homology"/>
<evidence type="ECO:0000256" key="7">
    <source>
        <dbReference type="ARBA" id="ARBA00022984"/>
    </source>
</evidence>
<feature type="binding site" evidence="12">
    <location>
        <begin position="32"/>
        <end position="33"/>
    </location>
    <ligand>
        <name>phosphoenolpyruvate</name>
        <dbReference type="ChEBI" id="CHEBI:58702"/>
    </ligand>
</feature>
<keyword evidence="12" id="KW-0670">Pyruvate</keyword>
<comment type="similarity">
    <text evidence="10 12">Belongs to the EPSP synthase family. MurA subfamily.</text>
</comment>
<keyword evidence="7 12" id="KW-0573">Peptidoglycan synthesis</keyword>
<dbReference type="HAMAP" id="MF_00111">
    <property type="entry name" value="MurA"/>
    <property type="match status" value="1"/>
</dbReference>
<keyword evidence="3 12" id="KW-0963">Cytoplasm</keyword>
<dbReference type="InterPro" id="IPR050068">
    <property type="entry name" value="MurA_subfamily"/>
</dbReference>
<dbReference type="InterPro" id="IPR036968">
    <property type="entry name" value="Enolpyruvate_Tfrase_sf"/>
</dbReference>
<dbReference type="InterPro" id="IPR013792">
    <property type="entry name" value="RNA3'P_cycl/enolpyr_Trfase_a/b"/>
</dbReference>
<evidence type="ECO:0000313" key="14">
    <source>
        <dbReference type="EMBL" id="MBE9028991.1"/>
    </source>
</evidence>
<keyword evidence="8 12" id="KW-0131">Cell cycle</keyword>
<dbReference type="GO" id="GO:0008360">
    <property type="term" value="P:regulation of cell shape"/>
    <property type="evidence" value="ECO:0007669"/>
    <property type="project" value="UniProtKB-KW"/>
</dbReference>
<evidence type="ECO:0000256" key="2">
    <source>
        <dbReference type="ARBA" id="ARBA00004752"/>
    </source>
</evidence>
<keyword evidence="9 12" id="KW-0961">Cell wall biogenesis/degradation</keyword>
<dbReference type="GO" id="GO:0051301">
    <property type="term" value="P:cell division"/>
    <property type="evidence" value="ECO:0007669"/>
    <property type="project" value="UniProtKB-KW"/>
</dbReference>
<dbReference type="GO" id="GO:0005737">
    <property type="term" value="C:cytoplasm"/>
    <property type="evidence" value="ECO:0007669"/>
    <property type="project" value="UniProtKB-SubCell"/>
</dbReference>
<keyword evidence="5 12" id="KW-0808">Transferase</keyword>
<dbReference type="InterPro" id="IPR005750">
    <property type="entry name" value="UDP_GlcNAc_COvinyl_MurA"/>
</dbReference>
<dbReference type="InterPro" id="IPR001986">
    <property type="entry name" value="Enolpyruvate_Tfrase_dom"/>
</dbReference>
<evidence type="ECO:0000256" key="3">
    <source>
        <dbReference type="ARBA" id="ARBA00022490"/>
    </source>
</evidence>
<dbReference type="PANTHER" id="PTHR43783:SF1">
    <property type="entry name" value="UDP-N-ACETYLGLUCOSAMINE 1-CARBOXYVINYLTRANSFERASE"/>
    <property type="match status" value="1"/>
</dbReference>
<keyword evidence="6 12" id="KW-0133">Cell shape</keyword>
<feature type="binding site" evidence="12">
    <location>
        <position position="341"/>
    </location>
    <ligand>
        <name>UDP-N-acetyl-alpha-D-glucosamine</name>
        <dbReference type="ChEBI" id="CHEBI:57705"/>
    </ligand>
</feature>
<keyword evidence="15" id="KW-1185">Reference proteome</keyword>
<dbReference type="AlphaFoldDB" id="A0A928VLT5"/>
<evidence type="ECO:0000256" key="12">
    <source>
        <dbReference type="HAMAP-Rule" id="MF_00111"/>
    </source>
</evidence>
<comment type="subcellular location">
    <subcellularLocation>
        <location evidence="1 12">Cytoplasm</location>
    </subcellularLocation>
</comment>
<evidence type="ECO:0000256" key="1">
    <source>
        <dbReference type="ARBA" id="ARBA00004496"/>
    </source>
</evidence>
<dbReference type="FunFam" id="3.65.10.10:FF:000001">
    <property type="entry name" value="UDP-N-acetylglucosamine 1-carboxyvinyltransferase"/>
    <property type="match status" value="1"/>
</dbReference>
<dbReference type="EC" id="2.5.1.7" evidence="12"/>
<feature type="binding site" evidence="12">
    <location>
        <position position="319"/>
    </location>
    <ligand>
        <name>UDP-N-acetyl-alpha-D-glucosamine</name>
        <dbReference type="ChEBI" id="CHEBI:57705"/>
    </ligand>
</feature>